<comment type="caution">
    <text evidence="1">The sequence shown here is derived from an EMBL/GenBank/DDBJ whole genome shotgun (WGS) entry which is preliminary data.</text>
</comment>
<sequence>MVFSNTSRTCSICDIPPSHVVFWAGEGAGLKLVRTIDTLGACAVASGHLIRSTVILSPSTHTFIITSPALDTPRYISFLVDSPRFVFSSAYQTWGWLYLYRPHLQLPSLKSTNANYCDLLCSLQVVSSVPRQLESSRSDVHLASDPFPRWQRTPMDEAFAHSRSTSRMRKLKMPYLNAAPTTLIPPGWRESTSMPPAGGTAIRVMSLRTISVPRRRTAAALRSPRARV</sequence>
<proteinExistence type="predicted"/>
<evidence type="ECO:0000313" key="1">
    <source>
        <dbReference type="EMBL" id="KAJ7713804.1"/>
    </source>
</evidence>
<dbReference type="EMBL" id="JARKIB010000335">
    <property type="protein sequence ID" value="KAJ7713804.1"/>
    <property type="molecule type" value="Genomic_DNA"/>
</dbReference>
<keyword evidence="2" id="KW-1185">Reference proteome</keyword>
<gene>
    <name evidence="1" type="ORF">B0H16DRAFT_1899316</name>
</gene>
<evidence type="ECO:0000313" key="2">
    <source>
        <dbReference type="Proteomes" id="UP001215598"/>
    </source>
</evidence>
<protein>
    <submittedName>
        <fullName evidence="1">Uncharacterized protein</fullName>
    </submittedName>
</protein>
<name>A0AAD7H796_9AGAR</name>
<dbReference type="AlphaFoldDB" id="A0AAD7H796"/>
<accession>A0AAD7H796</accession>
<organism evidence="1 2">
    <name type="scientific">Mycena metata</name>
    <dbReference type="NCBI Taxonomy" id="1033252"/>
    <lineage>
        <taxon>Eukaryota</taxon>
        <taxon>Fungi</taxon>
        <taxon>Dikarya</taxon>
        <taxon>Basidiomycota</taxon>
        <taxon>Agaricomycotina</taxon>
        <taxon>Agaricomycetes</taxon>
        <taxon>Agaricomycetidae</taxon>
        <taxon>Agaricales</taxon>
        <taxon>Marasmiineae</taxon>
        <taxon>Mycenaceae</taxon>
        <taxon>Mycena</taxon>
    </lineage>
</organism>
<dbReference type="Proteomes" id="UP001215598">
    <property type="component" value="Unassembled WGS sequence"/>
</dbReference>
<reference evidence="1" key="1">
    <citation type="submission" date="2023-03" db="EMBL/GenBank/DDBJ databases">
        <title>Massive genome expansion in bonnet fungi (Mycena s.s.) driven by repeated elements and novel gene families across ecological guilds.</title>
        <authorList>
            <consortium name="Lawrence Berkeley National Laboratory"/>
            <person name="Harder C.B."/>
            <person name="Miyauchi S."/>
            <person name="Viragh M."/>
            <person name="Kuo A."/>
            <person name="Thoen E."/>
            <person name="Andreopoulos B."/>
            <person name="Lu D."/>
            <person name="Skrede I."/>
            <person name="Drula E."/>
            <person name="Henrissat B."/>
            <person name="Morin E."/>
            <person name="Kohler A."/>
            <person name="Barry K."/>
            <person name="LaButti K."/>
            <person name="Morin E."/>
            <person name="Salamov A."/>
            <person name="Lipzen A."/>
            <person name="Mereny Z."/>
            <person name="Hegedus B."/>
            <person name="Baldrian P."/>
            <person name="Stursova M."/>
            <person name="Weitz H."/>
            <person name="Taylor A."/>
            <person name="Grigoriev I.V."/>
            <person name="Nagy L.G."/>
            <person name="Martin F."/>
            <person name="Kauserud H."/>
        </authorList>
    </citation>
    <scope>NUCLEOTIDE SEQUENCE</scope>
    <source>
        <strain evidence="1">CBHHK182m</strain>
    </source>
</reference>